<dbReference type="AlphaFoldDB" id="A0A502EC28"/>
<sequence>MGSCYNGPLKLLHMHLEKRNYFRIRGSFSLKICCLLLFIGGNQVQAQTDKLNQFWNEYDFTKDLSQKWVLQLDAGLVTSSTPEDSDIFHNITQFYLRGWAHYYPSERWKVSVFYAYYSNQNVPELNQRKAPEFRTAVQATYSLLKSSPLKINLRARIEDRHIENDDHYLEAVERFRFQIKAVCPLTTFGLKTKAMYVFASDELFFKTKSQVSGPDLFDRNRASLGLGFTVIENIQIEAAYANEIMPRDPTNKMVNAIQLKGIFNNFFPTLIKSFKRKKNAVDQGDGSL</sequence>
<organism evidence="1 2">
    <name type="scientific">Flavobacterium pectinovorum</name>
    <dbReference type="NCBI Taxonomy" id="29533"/>
    <lineage>
        <taxon>Bacteria</taxon>
        <taxon>Pseudomonadati</taxon>
        <taxon>Bacteroidota</taxon>
        <taxon>Flavobacteriia</taxon>
        <taxon>Flavobacteriales</taxon>
        <taxon>Flavobacteriaceae</taxon>
        <taxon>Flavobacterium</taxon>
    </lineage>
</organism>
<dbReference type="Pfam" id="PF10677">
    <property type="entry name" value="DUF2490"/>
    <property type="match status" value="1"/>
</dbReference>
<dbReference type="EMBL" id="RCZH01000020">
    <property type="protein sequence ID" value="TPG33941.1"/>
    <property type="molecule type" value="Genomic_DNA"/>
</dbReference>
<evidence type="ECO:0000313" key="2">
    <source>
        <dbReference type="Proteomes" id="UP000319700"/>
    </source>
</evidence>
<reference evidence="1 2" key="1">
    <citation type="journal article" date="2019" name="Environ. Microbiol.">
        <title>Species interactions and distinct microbial communities in high Arctic permafrost affected cryosols are associated with the CH4 and CO2 gas fluxes.</title>
        <authorList>
            <person name="Altshuler I."/>
            <person name="Hamel J."/>
            <person name="Turney S."/>
            <person name="Magnuson E."/>
            <person name="Levesque R."/>
            <person name="Greer C."/>
            <person name="Whyte L.G."/>
        </authorList>
    </citation>
    <scope>NUCLEOTIDE SEQUENCE [LARGE SCALE GENOMIC DNA]</scope>
    <source>
        <strain evidence="1 2">42</strain>
    </source>
</reference>
<comment type="caution">
    <text evidence="1">The sequence shown here is derived from an EMBL/GenBank/DDBJ whole genome shotgun (WGS) entry which is preliminary data.</text>
</comment>
<name>A0A502EC28_9FLAO</name>
<dbReference type="Proteomes" id="UP000319700">
    <property type="component" value="Unassembled WGS sequence"/>
</dbReference>
<proteinExistence type="predicted"/>
<dbReference type="InterPro" id="IPR019619">
    <property type="entry name" value="DUF2490"/>
</dbReference>
<gene>
    <name evidence="1" type="ORF">EAH81_23630</name>
</gene>
<keyword evidence="2" id="KW-1185">Reference proteome</keyword>
<accession>A0A502EC28</accession>
<evidence type="ECO:0000313" key="1">
    <source>
        <dbReference type="EMBL" id="TPG33941.1"/>
    </source>
</evidence>
<protein>
    <submittedName>
        <fullName evidence="1">DUF2490 domain-containing protein</fullName>
    </submittedName>
</protein>